<organism evidence="1 2">
    <name type="scientific">Paraglaciecola hydrolytica</name>
    <dbReference type="NCBI Taxonomy" id="1799789"/>
    <lineage>
        <taxon>Bacteria</taxon>
        <taxon>Pseudomonadati</taxon>
        <taxon>Pseudomonadota</taxon>
        <taxon>Gammaproteobacteria</taxon>
        <taxon>Alteromonadales</taxon>
        <taxon>Alteromonadaceae</taxon>
        <taxon>Paraglaciecola</taxon>
    </lineage>
</organism>
<dbReference type="EMBL" id="LSNE01000005">
    <property type="protein sequence ID" value="KXI29149.1"/>
    <property type="molecule type" value="Genomic_DNA"/>
</dbReference>
<dbReference type="Proteomes" id="UP000070299">
    <property type="component" value="Unassembled WGS sequence"/>
</dbReference>
<protein>
    <submittedName>
        <fullName evidence="1">Uncharacterized protein</fullName>
    </submittedName>
</protein>
<accession>A0A136A1P1</accession>
<evidence type="ECO:0000313" key="2">
    <source>
        <dbReference type="Proteomes" id="UP000070299"/>
    </source>
</evidence>
<name>A0A136A1P1_9ALTE</name>
<sequence>MVKILGKHKLSTDLIRSLSIDCLSLDLVAFNLFIDGIHADEADKTKDIYEEKLSSSLLNLAVAVRTLLYQGHIDLKCISYCGFYESDNPKDRASVTIKDICDKIIHAESIERELESSPYPDNKPVTTIKGSHGKSEWVMDISVSLFCESVLNWVNELDCT</sequence>
<dbReference type="RefSeq" id="WP_068376231.1">
    <property type="nucleotide sequence ID" value="NZ_LSNE01000005.1"/>
</dbReference>
<proteinExistence type="predicted"/>
<evidence type="ECO:0000313" key="1">
    <source>
        <dbReference type="EMBL" id="KXI29149.1"/>
    </source>
</evidence>
<keyword evidence="2" id="KW-1185">Reference proteome</keyword>
<gene>
    <name evidence="1" type="ORF">AX660_13415</name>
</gene>
<comment type="caution">
    <text evidence="1">The sequence shown here is derived from an EMBL/GenBank/DDBJ whole genome shotgun (WGS) entry which is preliminary data.</text>
</comment>
<reference evidence="2" key="1">
    <citation type="submission" date="2016-02" db="EMBL/GenBank/DDBJ databases">
        <authorList>
            <person name="Schultz-Johansen M."/>
            <person name="Glaring M.A."/>
            <person name="Bech P.K."/>
            <person name="Stougaard P."/>
        </authorList>
    </citation>
    <scope>NUCLEOTIDE SEQUENCE [LARGE SCALE GENOMIC DNA]</scope>
    <source>
        <strain evidence="2">S66</strain>
    </source>
</reference>
<dbReference type="OrthoDB" id="6387780at2"/>
<dbReference type="AlphaFoldDB" id="A0A136A1P1"/>
<dbReference type="STRING" id="1799789.AX660_13415"/>